<dbReference type="STRING" id="192904.SAMN04488514_12010"/>
<evidence type="ECO:0000313" key="2">
    <source>
        <dbReference type="EMBL" id="SDN02545.1"/>
    </source>
</evidence>
<dbReference type="AlphaFoldDB" id="A0A1G9Y262"/>
<evidence type="ECO:0000259" key="1">
    <source>
        <dbReference type="Pfam" id="PF11695"/>
    </source>
</evidence>
<name>A0A1G9Y262_9FLAO</name>
<reference evidence="2 3" key="1">
    <citation type="submission" date="2016-10" db="EMBL/GenBank/DDBJ databases">
        <authorList>
            <person name="de Groot N.N."/>
        </authorList>
    </citation>
    <scope>NUCLEOTIDE SEQUENCE [LARGE SCALE GENOMIC DNA]</scope>
    <source>
        <strain evidence="2 3">DSM 19886</strain>
    </source>
</reference>
<dbReference type="InterPro" id="IPR021708">
    <property type="entry name" value="DUF3291"/>
</dbReference>
<gene>
    <name evidence="2" type="ORF">SAMN04488514_12010</name>
</gene>
<sequence length="157" mass="18309">MKNYHLAQVNIARLLAPIDSPVLLDFVNNLDRINELAEQSQGFIWRLKGDDNNATALRIFEDDFLIVNMSVWESKDALFGFTYSSDHVEILKRKKEWFHKMSDMHMALWYVEAGHEPSADEAKERLKYLNEVGESPYAFTFKSKYSIADAHDYEARN</sequence>
<dbReference type="RefSeq" id="WP_089895425.1">
    <property type="nucleotide sequence ID" value="NZ_FNGV01000020.1"/>
</dbReference>
<protein>
    <recommendedName>
        <fullName evidence="1">DUF3291 domain-containing protein</fullName>
    </recommendedName>
</protein>
<accession>A0A1G9Y262</accession>
<evidence type="ECO:0000313" key="3">
    <source>
        <dbReference type="Proteomes" id="UP000199440"/>
    </source>
</evidence>
<keyword evidence="3" id="KW-1185">Reference proteome</keyword>
<dbReference type="EMBL" id="FNGV01000020">
    <property type="protein sequence ID" value="SDN02545.1"/>
    <property type="molecule type" value="Genomic_DNA"/>
</dbReference>
<dbReference type="SUPFAM" id="SSF54909">
    <property type="entry name" value="Dimeric alpha+beta barrel"/>
    <property type="match status" value="1"/>
</dbReference>
<dbReference type="Pfam" id="PF11695">
    <property type="entry name" value="DUF3291"/>
    <property type="match status" value="1"/>
</dbReference>
<proteinExistence type="predicted"/>
<feature type="domain" description="DUF3291" evidence="1">
    <location>
        <begin position="6"/>
        <end position="143"/>
    </location>
</feature>
<dbReference type="Proteomes" id="UP000199440">
    <property type="component" value="Unassembled WGS sequence"/>
</dbReference>
<dbReference type="InterPro" id="IPR011008">
    <property type="entry name" value="Dimeric_a/b-barrel"/>
</dbReference>
<dbReference type="OrthoDB" id="2376237at2"/>
<organism evidence="2 3">
    <name type="scientific">Kriegella aquimaris</name>
    <dbReference type="NCBI Taxonomy" id="192904"/>
    <lineage>
        <taxon>Bacteria</taxon>
        <taxon>Pseudomonadati</taxon>
        <taxon>Bacteroidota</taxon>
        <taxon>Flavobacteriia</taxon>
        <taxon>Flavobacteriales</taxon>
        <taxon>Flavobacteriaceae</taxon>
        <taxon>Kriegella</taxon>
    </lineage>
</organism>